<name>A0A953LB00_9BACT</name>
<reference evidence="1" key="1">
    <citation type="submission" date="2021-06" db="EMBL/GenBank/DDBJ databases">
        <title>44 bacteria genomes isolated from Dapeng, Shenzhen.</title>
        <authorList>
            <person name="Zheng W."/>
            <person name="Yu S."/>
            <person name="Huang Y."/>
        </authorList>
    </citation>
    <scope>NUCLEOTIDE SEQUENCE</scope>
    <source>
        <strain evidence="1">DP5N28-2</strain>
    </source>
</reference>
<dbReference type="EMBL" id="JAHVHU010000007">
    <property type="protein sequence ID" value="MBY5958091.1"/>
    <property type="molecule type" value="Genomic_DNA"/>
</dbReference>
<sequence length="47" mass="5223">MGIALLQDIPEEKLARGQVGTIVEELDDRTFEVEFADKKGRTMTSLA</sequence>
<gene>
    <name evidence="1" type="ORF">KUV50_08120</name>
</gene>
<dbReference type="InterPro" id="IPR032568">
    <property type="entry name" value="DUF4926"/>
</dbReference>
<dbReference type="RefSeq" id="WP_222579624.1">
    <property type="nucleotide sequence ID" value="NZ_JAHVHU010000007.1"/>
</dbReference>
<keyword evidence="2" id="KW-1185">Reference proteome</keyword>
<organism evidence="1 2">
    <name type="scientific">Membranihabitans marinus</name>
    <dbReference type="NCBI Taxonomy" id="1227546"/>
    <lineage>
        <taxon>Bacteria</taxon>
        <taxon>Pseudomonadati</taxon>
        <taxon>Bacteroidota</taxon>
        <taxon>Saprospiria</taxon>
        <taxon>Saprospirales</taxon>
        <taxon>Saprospiraceae</taxon>
        <taxon>Membranihabitans</taxon>
    </lineage>
</organism>
<dbReference type="Pfam" id="PF16277">
    <property type="entry name" value="DUF4926"/>
    <property type="match status" value="1"/>
</dbReference>
<protein>
    <submittedName>
        <fullName evidence="1">DUF4926 domain-containing protein</fullName>
    </submittedName>
</protein>
<dbReference type="Proteomes" id="UP000753961">
    <property type="component" value="Unassembled WGS sequence"/>
</dbReference>
<comment type="caution">
    <text evidence="1">The sequence shown here is derived from an EMBL/GenBank/DDBJ whole genome shotgun (WGS) entry which is preliminary data.</text>
</comment>
<proteinExistence type="predicted"/>
<evidence type="ECO:0000313" key="2">
    <source>
        <dbReference type="Proteomes" id="UP000753961"/>
    </source>
</evidence>
<accession>A0A953LB00</accession>
<dbReference type="AlphaFoldDB" id="A0A953LB00"/>
<evidence type="ECO:0000313" key="1">
    <source>
        <dbReference type="EMBL" id="MBY5958091.1"/>
    </source>
</evidence>